<evidence type="ECO:0000256" key="5">
    <source>
        <dbReference type="ARBA" id="ARBA00022801"/>
    </source>
</evidence>
<evidence type="ECO:0000313" key="13">
    <source>
        <dbReference type="Proteomes" id="UP000483820"/>
    </source>
</evidence>
<sequence>MFVIFSTRILKEIFAWINGFISPIELSFQGYPVNRKAWVREQKPINTDPKSIYQLPALLKPKRVYKKPILKMVLNLKSKPSKEKVPKPKKEAKPGKKLNPLKKEKPVKQKKIKTADPKKEVVGKPKDPKQEKEKTPNLFKKPKSMKKDEHVKVYNASPAPGQAPRTSEQEKKKSHKSLLINGVLICIILALSLALLLSPFYILNLQLNWRDESVDPCNDFFQYSCGKYNEHVTVEGPPITKQSYILDGLIREYLLKNKTTSSASENAMLQLFAKCQEYRNITNGVQAENLQNLAKLVESHVGNWNDANFDITKALPNIVTKFGDFGNIIDFGLFSLLTVTGDELIIHETLKFTPSDDELKNILSFKEEWDKLFIKGMKASVEYKNVTTLIPSIDFDGTIKSTFKSPETAWPKIESKIEIDKIFEVHGTDMENLIKGRKEDLRKFLIFKFLYTLFNDLNLNNQCHSMVRKLLPLASYRVFVRNHFDKENMEDVAEMVENTKDVFIEMIEDSEWLDDKTKKNAIKKAKAMKTIVGYPKEFEKAGAFDERFHFEIKPSDFYSEIIFNARKYSVQQLTSFMASETTLNPMLLQFTTNAFYANFENSITVLAPIISDPLFHHSFPEYAKIAGVGFIISHEIGHGFDNGGRNHDETGKKKMWWTEKDVKEYEKRMMCLVEQYEKYDDPTFGKNLNGSLTLGEMTADQISADVSWRHFKKIDLEEEPRLVGFEDYDIEKLYFQIGALNWCSPRPSYSLQKQLTDNHAVHSFRTNGVFANMKEFADTYDCPAGSPMNPKKKCEFF</sequence>
<organism evidence="12 13">
    <name type="scientific">Caenorhabditis remanei</name>
    <name type="common">Caenorhabditis vulgaris</name>
    <dbReference type="NCBI Taxonomy" id="31234"/>
    <lineage>
        <taxon>Eukaryota</taxon>
        <taxon>Metazoa</taxon>
        <taxon>Ecdysozoa</taxon>
        <taxon>Nematoda</taxon>
        <taxon>Chromadorea</taxon>
        <taxon>Rhabditida</taxon>
        <taxon>Rhabditina</taxon>
        <taxon>Rhabditomorpha</taxon>
        <taxon>Rhabditoidea</taxon>
        <taxon>Rhabditidae</taxon>
        <taxon>Peloderinae</taxon>
        <taxon>Caenorhabditis</taxon>
    </lineage>
</organism>
<evidence type="ECO:0000256" key="3">
    <source>
        <dbReference type="ARBA" id="ARBA00022670"/>
    </source>
</evidence>
<dbReference type="PROSITE" id="PS51885">
    <property type="entry name" value="NEPRILYSIN"/>
    <property type="match status" value="1"/>
</dbReference>
<dbReference type="PANTHER" id="PTHR11733">
    <property type="entry name" value="ZINC METALLOPROTEASE FAMILY M13 NEPRILYSIN-RELATED"/>
    <property type="match status" value="1"/>
</dbReference>
<keyword evidence="4" id="KW-0479">Metal-binding</keyword>
<accession>A0A6A5HIL1</accession>
<dbReference type="CTD" id="9804184"/>
<keyword evidence="6" id="KW-0862">Zinc</keyword>
<dbReference type="InterPro" id="IPR000718">
    <property type="entry name" value="Peptidase_M13"/>
</dbReference>
<dbReference type="GeneID" id="9804184"/>
<dbReference type="Pfam" id="PF05649">
    <property type="entry name" value="Peptidase_M13_N"/>
    <property type="match status" value="1"/>
</dbReference>
<keyword evidence="5" id="KW-0378">Hydrolase</keyword>
<evidence type="ECO:0000313" key="12">
    <source>
        <dbReference type="EMBL" id="KAF1766961.1"/>
    </source>
</evidence>
<dbReference type="Gene3D" id="3.40.390.10">
    <property type="entry name" value="Collagenase (Catalytic Domain)"/>
    <property type="match status" value="2"/>
</dbReference>
<keyword evidence="9" id="KW-1133">Transmembrane helix</keyword>
<evidence type="ECO:0000256" key="7">
    <source>
        <dbReference type="ARBA" id="ARBA00023049"/>
    </source>
</evidence>
<dbReference type="Pfam" id="PF01431">
    <property type="entry name" value="Peptidase_M13"/>
    <property type="match status" value="1"/>
</dbReference>
<keyword evidence="9" id="KW-0472">Membrane</keyword>
<comment type="similarity">
    <text evidence="2">Belongs to the peptidase M13 family.</text>
</comment>
<comment type="cofactor">
    <cofactor evidence="1">
        <name>Zn(2+)</name>
        <dbReference type="ChEBI" id="CHEBI:29105"/>
    </cofactor>
</comment>
<evidence type="ECO:0000259" key="11">
    <source>
        <dbReference type="Pfam" id="PF05649"/>
    </source>
</evidence>
<evidence type="ECO:0000256" key="6">
    <source>
        <dbReference type="ARBA" id="ARBA00022833"/>
    </source>
</evidence>
<feature type="region of interest" description="Disordered" evidence="8">
    <location>
        <begin position="77"/>
        <end position="149"/>
    </location>
</feature>
<feature type="compositionally biased region" description="Basic and acidic residues" evidence="8">
    <location>
        <begin position="101"/>
        <end position="135"/>
    </location>
</feature>
<feature type="domain" description="Peptidase M13 C-terminal" evidence="10">
    <location>
        <begin position="593"/>
        <end position="795"/>
    </location>
</feature>
<feature type="transmembrane region" description="Helical" evidence="9">
    <location>
        <begin position="178"/>
        <end position="203"/>
    </location>
</feature>
<dbReference type="InterPro" id="IPR042089">
    <property type="entry name" value="Peptidase_M13_dom_2"/>
</dbReference>
<evidence type="ECO:0000259" key="10">
    <source>
        <dbReference type="Pfam" id="PF01431"/>
    </source>
</evidence>
<dbReference type="AlphaFoldDB" id="A0A6A5HIL1"/>
<dbReference type="GO" id="GO:0004222">
    <property type="term" value="F:metalloendopeptidase activity"/>
    <property type="evidence" value="ECO:0007669"/>
    <property type="project" value="InterPro"/>
</dbReference>
<gene>
    <name evidence="12" type="ORF">GCK72_006919</name>
</gene>
<name>A0A6A5HIL1_CAERE</name>
<dbReference type="Proteomes" id="UP000483820">
    <property type="component" value="Chromosome II"/>
</dbReference>
<feature type="domain" description="Peptidase M13 N-terminal" evidence="11">
    <location>
        <begin position="460"/>
        <end position="535"/>
    </location>
</feature>
<evidence type="ECO:0000256" key="2">
    <source>
        <dbReference type="ARBA" id="ARBA00007357"/>
    </source>
</evidence>
<proteinExistence type="inferred from homology"/>
<evidence type="ECO:0000256" key="9">
    <source>
        <dbReference type="SAM" id="Phobius"/>
    </source>
</evidence>
<evidence type="ECO:0000256" key="1">
    <source>
        <dbReference type="ARBA" id="ARBA00001947"/>
    </source>
</evidence>
<dbReference type="GO" id="GO:0005886">
    <property type="term" value="C:plasma membrane"/>
    <property type="evidence" value="ECO:0007669"/>
    <property type="project" value="TreeGrafter"/>
</dbReference>
<dbReference type="Gene3D" id="1.10.1380.10">
    <property type="entry name" value="Neutral endopeptidase , domain2"/>
    <property type="match status" value="2"/>
</dbReference>
<reference evidence="12 13" key="1">
    <citation type="submission" date="2019-12" db="EMBL/GenBank/DDBJ databases">
        <title>Chromosome-level assembly of the Caenorhabditis remanei genome.</title>
        <authorList>
            <person name="Teterina A.A."/>
            <person name="Willis J.H."/>
            <person name="Phillips P.C."/>
        </authorList>
    </citation>
    <scope>NUCLEOTIDE SEQUENCE [LARGE SCALE GENOMIC DNA]</scope>
    <source>
        <strain evidence="12 13">PX506</strain>
        <tissue evidence="12">Whole organism</tissue>
    </source>
</reference>
<dbReference type="InterPro" id="IPR008753">
    <property type="entry name" value="Peptidase_M13_N"/>
</dbReference>
<dbReference type="CDD" id="cd08662">
    <property type="entry name" value="M13"/>
    <property type="match status" value="1"/>
</dbReference>
<dbReference type="KEGG" id="crq:GCK72_006919"/>
<keyword evidence="9" id="KW-0812">Transmembrane</keyword>
<feature type="compositionally biased region" description="Basic and acidic residues" evidence="8">
    <location>
        <begin position="80"/>
        <end position="94"/>
    </location>
</feature>
<dbReference type="SUPFAM" id="SSF55486">
    <property type="entry name" value="Metalloproteases ('zincins'), catalytic domain"/>
    <property type="match status" value="1"/>
</dbReference>
<dbReference type="PANTHER" id="PTHR11733:SF7">
    <property type="entry name" value="NEPRILYSIN METALLOPEPTIDASE FAMILY-RELATED"/>
    <property type="match status" value="1"/>
</dbReference>
<dbReference type="InterPro" id="IPR018497">
    <property type="entry name" value="Peptidase_M13_C"/>
</dbReference>
<dbReference type="InterPro" id="IPR024079">
    <property type="entry name" value="MetalloPept_cat_dom_sf"/>
</dbReference>
<protein>
    <recommendedName>
        <fullName evidence="14">Peptidase M13 C-terminal domain-containing protein</fullName>
    </recommendedName>
</protein>
<evidence type="ECO:0000256" key="4">
    <source>
        <dbReference type="ARBA" id="ARBA00022723"/>
    </source>
</evidence>
<dbReference type="EMBL" id="WUAV01000002">
    <property type="protein sequence ID" value="KAF1766961.1"/>
    <property type="molecule type" value="Genomic_DNA"/>
</dbReference>
<evidence type="ECO:0000256" key="8">
    <source>
        <dbReference type="SAM" id="MobiDB-lite"/>
    </source>
</evidence>
<dbReference type="GO" id="GO:0046872">
    <property type="term" value="F:metal ion binding"/>
    <property type="evidence" value="ECO:0007669"/>
    <property type="project" value="UniProtKB-KW"/>
</dbReference>
<comment type="caution">
    <text evidence="12">The sequence shown here is derived from an EMBL/GenBank/DDBJ whole genome shotgun (WGS) entry which is preliminary data.</text>
</comment>
<evidence type="ECO:0008006" key="14">
    <source>
        <dbReference type="Google" id="ProtNLM"/>
    </source>
</evidence>
<keyword evidence="7" id="KW-0482">Metalloprotease</keyword>
<dbReference type="GO" id="GO:0016485">
    <property type="term" value="P:protein processing"/>
    <property type="evidence" value="ECO:0007669"/>
    <property type="project" value="TreeGrafter"/>
</dbReference>
<dbReference type="RefSeq" id="XP_053590080.1">
    <property type="nucleotide sequence ID" value="XM_053725886.1"/>
</dbReference>
<keyword evidence="3" id="KW-0645">Protease</keyword>